<feature type="transmembrane region" description="Helical" evidence="6">
    <location>
        <begin position="127"/>
        <end position="152"/>
    </location>
</feature>
<proteinExistence type="predicted"/>
<dbReference type="PANTHER" id="PTHR10806">
    <property type="entry name" value="SIGNAL PEPTIDASE COMPLEX CATALYTIC SUBUNIT SEC11"/>
    <property type="match status" value="1"/>
</dbReference>
<dbReference type="GO" id="GO:0004252">
    <property type="term" value="F:serine-type endopeptidase activity"/>
    <property type="evidence" value="ECO:0007669"/>
    <property type="project" value="UniProtKB-UniRule"/>
</dbReference>
<feature type="transmembrane region" description="Helical" evidence="6">
    <location>
        <begin position="52"/>
        <end position="69"/>
    </location>
</feature>
<dbReference type="SUPFAM" id="SSF51306">
    <property type="entry name" value="LexA/Signal peptidase"/>
    <property type="match status" value="1"/>
</dbReference>
<keyword evidence="8" id="KW-1185">Reference proteome</keyword>
<feature type="transmembrane region" description="Helical" evidence="6">
    <location>
        <begin position="212"/>
        <end position="235"/>
    </location>
</feature>
<keyword evidence="7" id="KW-0378">Hydrolase</keyword>
<keyword evidence="2 6" id="KW-0812">Transmembrane</keyword>
<evidence type="ECO:0000256" key="4">
    <source>
        <dbReference type="ARBA" id="ARBA00023136"/>
    </source>
</evidence>
<dbReference type="PANTHER" id="PTHR10806:SF6">
    <property type="entry name" value="SIGNAL PEPTIDASE COMPLEX CATALYTIC SUBUNIT SEC11"/>
    <property type="match status" value="1"/>
</dbReference>
<dbReference type="NCBIfam" id="TIGR02228">
    <property type="entry name" value="sigpep_I_arch"/>
    <property type="match status" value="1"/>
</dbReference>
<comment type="subcellular location">
    <subcellularLocation>
        <location evidence="1">Membrane</location>
    </subcellularLocation>
</comment>
<reference evidence="7 8" key="1">
    <citation type="submission" date="2019-11" db="EMBL/GenBank/DDBJ databases">
        <title>Whole-genome sequence of a the green, strictly anaerobic photosynthetic bacterium Heliobacillus mobilis DSM 6151.</title>
        <authorList>
            <person name="Kyndt J.A."/>
            <person name="Meyer T.E."/>
        </authorList>
    </citation>
    <scope>NUCLEOTIDE SEQUENCE [LARGE SCALE GENOMIC DNA]</scope>
    <source>
        <strain evidence="7 8">DSM 6151</strain>
    </source>
</reference>
<evidence type="ECO:0000256" key="1">
    <source>
        <dbReference type="ARBA" id="ARBA00004370"/>
    </source>
</evidence>
<name>A0A6I3SM09_HELMO</name>
<sequence length="350" mass="39562">MLVSWLWRLPRVRPSGQQRLRNYLNWLAGIAAGFHVLFLLIAGIFEGFGKSPYSFSFFGIVTNLIYVSASLLGNEFARSFLVNHLAKKHATITIVCVGLLFTLLNLQLAQCTDLNKIIEFTRFFGTVFFPSLLENVLATYLAYAGGFLPALIYRGLLQAFQWFCPILPDLDWPSKTLLGSFIPLFSLFFISKIYMMESRQIRRSSLEKENPLGWIGTSVVSVLMVWFSVGLMPIFPSVILSGSMEPWIKKGDIVMVEKMNGAEAKLGDPIQYRYENIFINHRVIEIQEKDGKKLYRTKGDANKSADPDLVSPEQIKGKIVMVIPKLGWTTIVMKTFTGGISPQGEKFFDN</sequence>
<protein>
    <recommendedName>
        <fullName evidence="5">Signal peptidase I</fullName>
        <ecNumber evidence="5">3.4.21.89</ecNumber>
    </recommendedName>
</protein>
<dbReference type="EMBL" id="WNKU01000017">
    <property type="protein sequence ID" value="MTV50003.1"/>
    <property type="molecule type" value="Genomic_DNA"/>
</dbReference>
<evidence type="ECO:0000313" key="8">
    <source>
        <dbReference type="Proteomes" id="UP000430670"/>
    </source>
</evidence>
<dbReference type="GO" id="GO:0006465">
    <property type="term" value="P:signal peptide processing"/>
    <property type="evidence" value="ECO:0007669"/>
    <property type="project" value="UniProtKB-UniRule"/>
</dbReference>
<dbReference type="InterPro" id="IPR019533">
    <property type="entry name" value="Peptidase_S26"/>
</dbReference>
<dbReference type="PRINTS" id="PR00728">
    <property type="entry name" value="SIGNALPTASE"/>
</dbReference>
<evidence type="ECO:0000256" key="5">
    <source>
        <dbReference type="NCBIfam" id="TIGR02228"/>
    </source>
</evidence>
<dbReference type="InterPro" id="IPR036286">
    <property type="entry name" value="LexA/Signal_pep-like_sf"/>
</dbReference>
<gene>
    <name evidence="7" type="ORF">GJ688_13565</name>
</gene>
<dbReference type="EC" id="3.4.21.89" evidence="5"/>
<feature type="transmembrane region" description="Helical" evidence="6">
    <location>
        <begin position="172"/>
        <end position="191"/>
    </location>
</feature>
<evidence type="ECO:0000256" key="6">
    <source>
        <dbReference type="SAM" id="Phobius"/>
    </source>
</evidence>
<dbReference type="Proteomes" id="UP000430670">
    <property type="component" value="Unassembled WGS sequence"/>
</dbReference>
<keyword evidence="4 6" id="KW-0472">Membrane</keyword>
<comment type="caution">
    <text evidence="7">The sequence shown here is derived from an EMBL/GenBank/DDBJ whole genome shotgun (WGS) entry which is preliminary data.</text>
</comment>
<accession>A0A6I3SM09</accession>
<feature type="transmembrane region" description="Helical" evidence="6">
    <location>
        <begin position="23"/>
        <end position="45"/>
    </location>
</feature>
<dbReference type="GO" id="GO:0009003">
    <property type="term" value="F:signal peptidase activity"/>
    <property type="evidence" value="ECO:0007669"/>
    <property type="project" value="UniProtKB-EC"/>
</dbReference>
<dbReference type="GO" id="GO:0016020">
    <property type="term" value="C:membrane"/>
    <property type="evidence" value="ECO:0007669"/>
    <property type="project" value="UniProtKB-SubCell"/>
</dbReference>
<dbReference type="CDD" id="cd06530">
    <property type="entry name" value="S26_SPase_I"/>
    <property type="match status" value="1"/>
</dbReference>
<evidence type="ECO:0000256" key="3">
    <source>
        <dbReference type="ARBA" id="ARBA00022989"/>
    </source>
</evidence>
<organism evidence="7 8">
    <name type="scientific">Heliobacterium mobile</name>
    <name type="common">Heliobacillus mobilis</name>
    <dbReference type="NCBI Taxonomy" id="28064"/>
    <lineage>
        <taxon>Bacteria</taxon>
        <taxon>Bacillati</taxon>
        <taxon>Bacillota</taxon>
        <taxon>Clostridia</taxon>
        <taxon>Eubacteriales</taxon>
        <taxon>Heliobacteriaceae</taxon>
        <taxon>Heliobacterium</taxon>
    </lineage>
</organism>
<evidence type="ECO:0000256" key="2">
    <source>
        <dbReference type="ARBA" id="ARBA00022692"/>
    </source>
</evidence>
<evidence type="ECO:0000313" key="7">
    <source>
        <dbReference type="EMBL" id="MTV50003.1"/>
    </source>
</evidence>
<dbReference type="InterPro" id="IPR001733">
    <property type="entry name" value="Peptidase_S26B"/>
</dbReference>
<feature type="transmembrane region" description="Helical" evidence="6">
    <location>
        <begin position="89"/>
        <end position="106"/>
    </location>
</feature>
<dbReference type="AlphaFoldDB" id="A0A6I3SM09"/>
<keyword evidence="3 6" id="KW-1133">Transmembrane helix</keyword>